<name>F2JVC5_MARM1</name>
<feature type="domain" description="Lnb N-terminal periplasmic" evidence="1">
    <location>
        <begin position="64"/>
        <end position="191"/>
    </location>
</feature>
<feature type="domain" description="DUF7840" evidence="2">
    <location>
        <begin position="358"/>
        <end position="434"/>
    </location>
</feature>
<reference evidence="3 4" key="1">
    <citation type="journal article" date="2012" name="Stand. Genomic Sci.">
        <title>Complete genome sequence of the melanogenic marine bacterium Marinomonas mediterranea type strain (MMB-1(T)).</title>
        <authorList>
            <person name="Lucas-Elio P."/>
            <person name="Goodwin L."/>
            <person name="Woyke T."/>
            <person name="Pitluck S."/>
            <person name="Nolan M."/>
            <person name="Kyrpides N.C."/>
            <person name="Detter J.C."/>
            <person name="Copeland A."/>
            <person name="Teshima H."/>
            <person name="Bruce D."/>
            <person name="Detter C."/>
            <person name="Tapia R."/>
            <person name="Han S."/>
            <person name="Land M.L."/>
            <person name="Ivanova N."/>
            <person name="Mikhailova N."/>
            <person name="Johnston A.W."/>
            <person name="Sanchez-Amat A."/>
        </authorList>
    </citation>
    <scope>NUCLEOTIDE SEQUENCE [LARGE SCALE GENOMIC DNA]</scope>
    <source>
        <strain evidence="4">ATCC 700492 / JCM 21426 / NBRC 103028 / MMB-1</strain>
    </source>
</reference>
<evidence type="ECO:0000313" key="4">
    <source>
        <dbReference type="Proteomes" id="UP000001062"/>
    </source>
</evidence>
<accession>F2JVC5</accession>
<dbReference type="Proteomes" id="UP000001062">
    <property type="component" value="Chromosome"/>
</dbReference>
<dbReference type="InterPro" id="IPR025178">
    <property type="entry name" value="Lnb_N"/>
</dbReference>
<evidence type="ECO:0000313" key="3">
    <source>
        <dbReference type="EMBL" id="ADZ89383.1"/>
    </source>
</evidence>
<keyword evidence="4" id="KW-1185">Reference proteome</keyword>
<evidence type="ECO:0000259" key="1">
    <source>
        <dbReference type="Pfam" id="PF13387"/>
    </source>
</evidence>
<dbReference type="HOGENOM" id="CLU_544906_0_0_6"/>
<dbReference type="Pfam" id="PF13387">
    <property type="entry name" value="Lnb_N"/>
    <property type="match status" value="1"/>
</dbReference>
<organism evidence="3 4">
    <name type="scientific">Marinomonas mediterranea (strain ATCC 700492 / JCM 21426 / NBRC 103028 / MMB-1)</name>
    <dbReference type="NCBI Taxonomy" id="717774"/>
    <lineage>
        <taxon>Bacteria</taxon>
        <taxon>Pseudomonadati</taxon>
        <taxon>Pseudomonadota</taxon>
        <taxon>Gammaproteobacteria</taxon>
        <taxon>Oceanospirillales</taxon>
        <taxon>Oceanospirillaceae</taxon>
        <taxon>Marinomonas</taxon>
    </lineage>
</organism>
<dbReference type="KEGG" id="mme:Marme_0077"/>
<sequence>MGYESLKNQIVSMGCSPQILSSPSLLNKTEAYAFHSELMLYLKRCSTNNTSSNLRSVLRNKTPYLIIAGESLKSPMSYFGHSLLLFLDERDFYFSPVISVLAPTEGLTALEQLVDGGFSHIDAEVKVLPLHQIIDFYNNKESRELRFIRLNTPGLKIKKLINFFEEKSQEQLTYNFFYQNCSTYIFEALNHSCNCFGEKPNIVTPLLLAYRAQSIENTKGFELKSLFAQFNEGYRNLSSNDKKTAKEMFLDPDIEYSENPKIGKVAVQASRLSFESYRRPYSSYGRLLDTYGKDDSLLDGLPEHQSASDRSNDGLLISSAKFGLQDNAINLTLSAVDFSHFEQRSFNVLSSTLQAASIELVESNGTTKIESLDLVNIEAITPLNFVTRTPSWKLRIGADRNENNHLEGIATVGIGGAFSYSSFLFYSIPSVEISEQISFPIYSGINFKSDSFSAKYEFRNLSNRTFSLNKRISSQFGAAYSAHKKKHQELEHRLTFSYHF</sequence>
<dbReference type="AlphaFoldDB" id="F2JVC5"/>
<protein>
    <submittedName>
        <fullName evidence="3">Uncharacterized protein</fullName>
    </submittedName>
</protein>
<evidence type="ECO:0000259" key="2">
    <source>
        <dbReference type="Pfam" id="PF25222"/>
    </source>
</evidence>
<gene>
    <name evidence="3" type="ordered locus">Marme_0077</name>
</gene>
<dbReference type="Pfam" id="PF25222">
    <property type="entry name" value="DUF7840"/>
    <property type="match status" value="1"/>
</dbReference>
<proteinExistence type="predicted"/>
<dbReference type="EMBL" id="CP002583">
    <property type="protein sequence ID" value="ADZ89383.1"/>
    <property type="molecule type" value="Genomic_DNA"/>
</dbReference>
<dbReference type="InterPro" id="IPR057162">
    <property type="entry name" value="DUF7840"/>
</dbReference>
<dbReference type="PATRIC" id="fig|717774.3.peg.80"/>